<evidence type="ECO:0000313" key="5">
    <source>
        <dbReference type="Proteomes" id="UP000033869"/>
    </source>
</evidence>
<dbReference type="EMBL" id="LCBL01000003">
    <property type="protein sequence ID" value="KKS09181.1"/>
    <property type="molecule type" value="Genomic_DNA"/>
</dbReference>
<evidence type="ECO:0000259" key="3">
    <source>
        <dbReference type="PROSITE" id="PS51841"/>
    </source>
</evidence>
<dbReference type="SUPFAM" id="SSF74853">
    <property type="entry name" value="Lamin A/C globular tail domain"/>
    <property type="match status" value="2"/>
</dbReference>
<dbReference type="AlphaFoldDB" id="A0A0G0YI22"/>
<feature type="domain" description="LTD" evidence="3">
    <location>
        <begin position="179"/>
        <end position="292"/>
    </location>
</feature>
<keyword evidence="2" id="KW-0472">Membrane</keyword>
<dbReference type="PROSITE" id="PS51841">
    <property type="entry name" value="LTD"/>
    <property type="match status" value="2"/>
</dbReference>
<dbReference type="Pfam" id="PF00932">
    <property type="entry name" value="LTD"/>
    <property type="match status" value="2"/>
</dbReference>
<dbReference type="Gene3D" id="2.60.40.1260">
    <property type="entry name" value="Lamin Tail domain"/>
    <property type="match status" value="2"/>
</dbReference>
<dbReference type="InterPro" id="IPR001322">
    <property type="entry name" value="Lamin_tail_dom"/>
</dbReference>
<keyword evidence="2" id="KW-1133">Transmembrane helix</keyword>
<evidence type="ECO:0000313" key="4">
    <source>
        <dbReference type="EMBL" id="KKS09181.1"/>
    </source>
</evidence>
<dbReference type="Proteomes" id="UP000033869">
    <property type="component" value="Unassembled WGS sequence"/>
</dbReference>
<comment type="caution">
    <text evidence="4">The sequence shown here is derived from an EMBL/GenBank/DDBJ whole genome shotgun (WGS) entry which is preliminary data.</text>
</comment>
<reference evidence="4 5" key="1">
    <citation type="journal article" date="2015" name="Nature">
        <title>rRNA introns, odd ribosomes, and small enigmatic genomes across a large radiation of phyla.</title>
        <authorList>
            <person name="Brown C.T."/>
            <person name="Hug L.A."/>
            <person name="Thomas B.C."/>
            <person name="Sharon I."/>
            <person name="Castelle C.J."/>
            <person name="Singh A."/>
            <person name="Wilkins M.J."/>
            <person name="Williams K.H."/>
            <person name="Banfield J.F."/>
        </authorList>
    </citation>
    <scope>NUCLEOTIDE SEQUENCE [LARGE SCALE GENOMIC DNA]</scope>
</reference>
<evidence type="ECO:0000256" key="2">
    <source>
        <dbReference type="SAM" id="Phobius"/>
    </source>
</evidence>
<protein>
    <recommendedName>
        <fullName evidence="3">LTD domain-containing protein</fullName>
    </recommendedName>
</protein>
<name>A0A0G0YI22_UNCC2</name>
<evidence type="ECO:0000256" key="1">
    <source>
        <dbReference type="SAM" id="MobiDB-lite"/>
    </source>
</evidence>
<gene>
    <name evidence="4" type="ORF">UU65_C0003G0236</name>
</gene>
<accession>A0A0G0YI22</accession>
<sequence length="428" mass="46979">MCYINIMLKMLIFPFLLLFGAINMASAEPANHLVISEIRIGGESAYDEYVILYNPTLAPISIEGFRLTKKAASGTEYTLVSAFTAQIINPDDYLTISHPQSAYESLKYSTKNSMASDNTIVLYDRAKNVVDKVGFGKASDFETQAAVPLLKDQILSRKDNIDTDNNANDFQIETENVPEQNVTTSTDHNQDSQVLINEVYPDPLSTESESKDEWVELFNPNNFEVDISGWSLEDKRGSVNKFIMQPQTKISPNGYLVLNNSLTKIALNNDGDELILRNTAGSEISSSPDYGDTESGLSFAFFDESWVWTKKVTKGSINIKEEVTEKEASLDAAVSSTSKKTTSTKQTKPKTSASSTSSKAKKTSTSSKSTSKKAEVLGASTEPEDDLGEKDLKKGDNLGILFVLGGVVLASGYLAYINRGDIEEKIYN</sequence>
<dbReference type="InterPro" id="IPR036415">
    <property type="entry name" value="Lamin_tail_dom_sf"/>
</dbReference>
<feature type="compositionally biased region" description="Low complexity" evidence="1">
    <location>
        <begin position="335"/>
        <end position="369"/>
    </location>
</feature>
<proteinExistence type="predicted"/>
<feature type="region of interest" description="Disordered" evidence="1">
    <location>
        <begin position="328"/>
        <end position="390"/>
    </location>
</feature>
<feature type="domain" description="LTD" evidence="3">
    <location>
        <begin position="20"/>
        <end position="137"/>
    </location>
</feature>
<organism evidence="4 5">
    <name type="scientific">candidate division CPR2 bacterium GW2011_GWC1_41_48</name>
    <dbReference type="NCBI Taxonomy" id="1618344"/>
    <lineage>
        <taxon>Bacteria</taxon>
        <taxon>Bacteria division CPR2</taxon>
    </lineage>
</organism>
<keyword evidence="2" id="KW-0812">Transmembrane</keyword>
<feature type="transmembrane region" description="Helical" evidence="2">
    <location>
        <begin position="398"/>
        <end position="417"/>
    </location>
</feature>